<dbReference type="Pfam" id="PF08263">
    <property type="entry name" value="LRRNT_2"/>
    <property type="match status" value="1"/>
</dbReference>
<evidence type="ECO:0000256" key="1">
    <source>
        <dbReference type="ARBA" id="ARBA00004251"/>
    </source>
</evidence>
<dbReference type="InterPro" id="IPR003591">
    <property type="entry name" value="Leu-rich_rpt_typical-subtyp"/>
</dbReference>
<comment type="similarity">
    <text evidence="2">Belongs to the RLP family.</text>
</comment>
<dbReference type="RefSeq" id="XP_009786211.1">
    <property type="nucleotide sequence ID" value="XM_009787909.1"/>
</dbReference>
<dbReference type="InterPro" id="IPR032675">
    <property type="entry name" value="LRR_dom_sf"/>
</dbReference>
<reference evidence="13" key="1">
    <citation type="journal article" date="2013" name="Genome Biol.">
        <title>Reference genomes and transcriptomes of Nicotiana sylvestris and Nicotiana tomentosiformis.</title>
        <authorList>
            <person name="Sierro N."/>
            <person name="Battey J.N."/>
            <person name="Ouadi S."/>
            <person name="Bovet L."/>
            <person name="Goepfert S."/>
            <person name="Bakaher N."/>
            <person name="Peitsch M.C."/>
            <person name="Ivanov N.V."/>
        </authorList>
    </citation>
    <scope>NUCLEOTIDE SEQUENCE [LARGE SCALE GENOMIC DNA]</scope>
</reference>
<dbReference type="FunFam" id="3.80.10.10:FF:000041">
    <property type="entry name" value="LRR receptor-like serine/threonine-protein kinase ERECTA"/>
    <property type="match status" value="2"/>
</dbReference>
<accession>A0A1U7X977</accession>
<dbReference type="SMART" id="SM00369">
    <property type="entry name" value="LRR_TYP"/>
    <property type="match status" value="6"/>
</dbReference>
<dbReference type="Pfam" id="PF00560">
    <property type="entry name" value="LRR_1"/>
    <property type="match status" value="4"/>
</dbReference>
<dbReference type="PANTHER" id="PTHR48061">
    <property type="entry name" value="LEUCINE-RICH REPEAT RECEPTOR PROTEIN KINASE EMS1-LIKE-RELATED"/>
    <property type="match status" value="1"/>
</dbReference>
<evidence type="ECO:0000256" key="7">
    <source>
        <dbReference type="ARBA" id="ARBA00022737"/>
    </source>
</evidence>
<proteinExistence type="inferred from homology"/>
<dbReference type="SUPFAM" id="SSF52058">
    <property type="entry name" value="L domain-like"/>
    <property type="match status" value="1"/>
</dbReference>
<evidence type="ECO:0000256" key="2">
    <source>
        <dbReference type="ARBA" id="ARBA00009592"/>
    </source>
</evidence>
<evidence type="ECO:0000256" key="6">
    <source>
        <dbReference type="ARBA" id="ARBA00022729"/>
    </source>
</evidence>
<keyword evidence="10" id="KW-0325">Glycoprotein</keyword>
<name>A0A1U7X977_NICSY</name>
<keyword evidence="7" id="KW-0677">Repeat</keyword>
<evidence type="ECO:0000313" key="13">
    <source>
        <dbReference type="Proteomes" id="UP000189701"/>
    </source>
</evidence>
<dbReference type="Pfam" id="PF13855">
    <property type="entry name" value="LRR_8"/>
    <property type="match status" value="1"/>
</dbReference>
<dbReference type="STRING" id="4096.A0A1U7X977"/>
<dbReference type="InterPro" id="IPR001611">
    <property type="entry name" value="Leu-rich_rpt"/>
</dbReference>
<dbReference type="InterPro" id="IPR013210">
    <property type="entry name" value="LRR_N_plant-typ"/>
</dbReference>
<gene>
    <name evidence="14" type="primary">LOC104234355</name>
</gene>
<evidence type="ECO:0000256" key="8">
    <source>
        <dbReference type="ARBA" id="ARBA00022989"/>
    </source>
</evidence>
<evidence type="ECO:0000259" key="12">
    <source>
        <dbReference type="Pfam" id="PF08263"/>
    </source>
</evidence>
<evidence type="ECO:0000256" key="4">
    <source>
        <dbReference type="ARBA" id="ARBA00022614"/>
    </source>
</evidence>
<feature type="chain" id="PRO_5010539764" evidence="11">
    <location>
        <begin position="22"/>
        <end position="425"/>
    </location>
</feature>
<keyword evidence="5" id="KW-0812">Transmembrane</keyword>
<dbReference type="Gene3D" id="3.80.10.10">
    <property type="entry name" value="Ribonuclease Inhibitor"/>
    <property type="match status" value="2"/>
</dbReference>
<evidence type="ECO:0000256" key="9">
    <source>
        <dbReference type="ARBA" id="ARBA00023136"/>
    </source>
</evidence>
<dbReference type="InterPro" id="IPR046956">
    <property type="entry name" value="RLP23-like"/>
</dbReference>
<dbReference type="GO" id="GO:0051707">
    <property type="term" value="P:response to other organism"/>
    <property type="evidence" value="ECO:0007669"/>
    <property type="project" value="UniProtKB-ARBA"/>
</dbReference>
<keyword evidence="8" id="KW-1133">Transmembrane helix</keyword>
<keyword evidence="3" id="KW-1003">Cell membrane</keyword>
<feature type="signal peptide" evidence="11">
    <location>
        <begin position="1"/>
        <end position="21"/>
    </location>
</feature>
<keyword evidence="4" id="KW-0433">Leucine-rich repeat</keyword>
<dbReference type="eggNOG" id="KOG0619">
    <property type="taxonomic scope" value="Eukaryota"/>
</dbReference>
<dbReference type="PRINTS" id="PR00019">
    <property type="entry name" value="LEURICHRPT"/>
</dbReference>
<dbReference type="GO" id="GO:0006952">
    <property type="term" value="P:defense response"/>
    <property type="evidence" value="ECO:0007669"/>
    <property type="project" value="UniProtKB-ARBA"/>
</dbReference>
<evidence type="ECO:0000256" key="5">
    <source>
        <dbReference type="ARBA" id="ARBA00022692"/>
    </source>
</evidence>
<sequence length="425" mass="48142">MGYGQLSVVLLVIFLFEFALSSSLCPKDQSISLVKFNETFTIDTFASLKSKTSSWNMSRDCCLWDGVKCDEMTGHVIELDLNNCCLVGKVDSNSTVFQLSRLQKLDLSWNNFSNYHISTRGVAPMIFLERNQLRGHLPKSIQNLVYLNSLDLSSNNFSGNADVSLFSNLKNLRTLDLSYNRISLTSENKVNFTLPESLWNLALVACEVKELEFLRSAKQLFDLNLSNNKIQGRIPDWVWPIWMFSLNRLNLSHNMLTNMGSGNMDSIPSYVCNLDSLRVLDLAKNNLIGEIPQCLANISTLEVLDMHQNNLSGTIPKTFTIGNSLRSLNLHDNKLQGKLPRSLANCKELQVLDLGNNHLYDTFPMWLATLPKLQVLSLRSNKLYGSIRTSRDENMFLELRILDVSYNAFTGNVPTSLFQQLKAMR</sequence>
<dbReference type="PANTHER" id="PTHR48061:SF37">
    <property type="entry name" value="SMP-LTD DOMAIN-CONTAINING PROTEIN"/>
    <property type="match status" value="1"/>
</dbReference>
<feature type="domain" description="Leucine-rich repeat-containing N-terminal plant-type" evidence="12">
    <location>
        <begin position="32"/>
        <end position="70"/>
    </location>
</feature>
<comment type="subcellular location">
    <subcellularLocation>
        <location evidence="1">Cell membrane</location>
        <topology evidence="1">Single-pass type I membrane protein</topology>
    </subcellularLocation>
</comment>
<reference evidence="14" key="2">
    <citation type="submission" date="2025-08" db="UniProtKB">
        <authorList>
            <consortium name="RefSeq"/>
        </authorList>
    </citation>
    <scope>IDENTIFICATION</scope>
    <source>
        <tissue evidence="14">Leaf</tissue>
    </source>
</reference>
<evidence type="ECO:0000256" key="11">
    <source>
        <dbReference type="SAM" id="SignalP"/>
    </source>
</evidence>
<dbReference type="GO" id="GO:0005886">
    <property type="term" value="C:plasma membrane"/>
    <property type="evidence" value="ECO:0007669"/>
    <property type="project" value="UniProtKB-SubCell"/>
</dbReference>
<evidence type="ECO:0000313" key="14">
    <source>
        <dbReference type="RefSeq" id="XP_009786211.1"/>
    </source>
</evidence>
<feature type="non-terminal residue" evidence="14">
    <location>
        <position position="425"/>
    </location>
</feature>
<dbReference type="Proteomes" id="UP000189701">
    <property type="component" value="Unplaced"/>
</dbReference>
<keyword evidence="13" id="KW-1185">Reference proteome</keyword>
<evidence type="ECO:0000256" key="3">
    <source>
        <dbReference type="ARBA" id="ARBA00022475"/>
    </source>
</evidence>
<keyword evidence="9" id="KW-0472">Membrane</keyword>
<organism evidence="13 14">
    <name type="scientific">Nicotiana sylvestris</name>
    <name type="common">Wood tobacco</name>
    <name type="synonym">South American tobacco</name>
    <dbReference type="NCBI Taxonomy" id="4096"/>
    <lineage>
        <taxon>Eukaryota</taxon>
        <taxon>Viridiplantae</taxon>
        <taxon>Streptophyta</taxon>
        <taxon>Embryophyta</taxon>
        <taxon>Tracheophyta</taxon>
        <taxon>Spermatophyta</taxon>
        <taxon>Magnoliopsida</taxon>
        <taxon>eudicotyledons</taxon>
        <taxon>Gunneridae</taxon>
        <taxon>Pentapetalae</taxon>
        <taxon>asterids</taxon>
        <taxon>lamiids</taxon>
        <taxon>Solanales</taxon>
        <taxon>Solanaceae</taxon>
        <taxon>Nicotianoideae</taxon>
        <taxon>Nicotianeae</taxon>
        <taxon>Nicotiana</taxon>
    </lineage>
</organism>
<protein>
    <submittedName>
        <fullName evidence="14">Receptor-like protein 12</fullName>
    </submittedName>
</protein>
<evidence type="ECO:0000256" key="10">
    <source>
        <dbReference type="ARBA" id="ARBA00023180"/>
    </source>
</evidence>
<dbReference type="AlphaFoldDB" id="A0A1U7X977"/>
<dbReference type="PROSITE" id="PS51450">
    <property type="entry name" value="LRR"/>
    <property type="match status" value="1"/>
</dbReference>
<keyword evidence="6 11" id="KW-0732">Signal</keyword>